<reference evidence="2 3" key="1">
    <citation type="submission" date="2016-02" db="EMBL/GenBank/DDBJ databases">
        <title>Band-tailed pigeon sequencing and assembly.</title>
        <authorList>
            <person name="Soares A.E."/>
            <person name="Novak B.J."/>
            <person name="Rice E.S."/>
            <person name="O'Connell B."/>
            <person name="Chang D."/>
            <person name="Weber S."/>
            <person name="Shapiro B."/>
        </authorList>
    </citation>
    <scope>NUCLEOTIDE SEQUENCE [LARGE SCALE GENOMIC DNA]</scope>
    <source>
        <strain evidence="2">BTP2013</strain>
        <tissue evidence="2">Blood</tissue>
    </source>
</reference>
<evidence type="ECO:0000313" key="2">
    <source>
        <dbReference type="EMBL" id="OPJ73099.1"/>
    </source>
</evidence>
<dbReference type="OrthoDB" id="9395326at2759"/>
<organism evidence="2 3">
    <name type="scientific">Patagioenas fasciata monilis</name>
    <dbReference type="NCBI Taxonomy" id="372326"/>
    <lineage>
        <taxon>Eukaryota</taxon>
        <taxon>Metazoa</taxon>
        <taxon>Chordata</taxon>
        <taxon>Craniata</taxon>
        <taxon>Vertebrata</taxon>
        <taxon>Euteleostomi</taxon>
        <taxon>Archelosauria</taxon>
        <taxon>Archosauria</taxon>
        <taxon>Dinosauria</taxon>
        <taxon>Saurischia</taxon>
        <taxon>Theropoda</taxon>
        <taxon>Coelurosauria</taxon>
        <taxon>Aves</taxon>
        <taxon>Neognathae</taxon>
        <taxon>Neoaves</taxon>
        <taxon>Columbimorphae</taxon>
        <taxon>Columbiformes</taxon>
        <taxon>Columbidae</taxon>
        <taxon>Patagioenas</taxon>
    </lineage>
</organism>
<gene>
    <name evidence="2" type="ORF">AV530_005509</name>
</gene>
<name>A0A1V4JLP8_PATFA</name>
<sequence length="105" mass="12205">METKEEKKERRQGYFARLKKKRQAKQNTETVSANSPGSPVSKTPSEKDDESKVILEQISSSEDNCKIAGEKETAPDKEKKKKKYNQLKDIRRTELKRYYSTGMIF</sequence>
<protein>
    <submittedName>
        <fullName evidence="2">Uncharacterized protein</fullName>
    </submittedName>
</protein>
<feature type="compositionally biased region" description="Basic and acidic residues" evidence="1">
    <location>
        <begin position="1"/>
        <end position="12"/>
    </location>
</feature>
<feature type="region of interest" description="Disordered" evidence="1">
    <location>
        <begin position="1"/>
        <end position="84"/>
    </location>
</feature>
<proteinExistence type="predicted"/>
<dbReference type="AlphaFoldDB" id="A0A1V4JLP8"/>
<feature type="compositionally biased region" description="Basic and acidic residues" evidence="1">
    <location>
        <begin position="63"/>
        <end position="78"/>
    </location>
</feature>
<dbReference type="Proteomes" id="UP000190648">
    <property type="component" value="Unassembled WGS sequence"/>
</dbReference>
<keyword evidence="3" id="KW-1185">Reference proteome</keyword>
<evidence type="ECO:0000313" key="3">
    <source>
        <dbReference type="Proteomes" id="UP000190648"/>
    </source>
</evidence>
<comment type="caution">
    <text evidence="2">The sequence shown here is derived from an EMBL/GenBank/DDBJ whole genome shotgun (WGS) entry which is preliminary data.</text>
</comment>
<dbReference type="EMBL" id="LSYS01006902">
    <property type="protein sequence ID" value="OPJ73099.1"/>
    <property type="molecule type" value="Genomic_DNA"/>
</dbReference>
<evidence type="ECO:0000256" key="1">
    <source>
        <dbReference type="SAM" id="MobiDB-lite"/>
    </source>
</evidence>
<feature type="compositionally biased region" description="Polar residues" evidence="1">
    <location>
        <begin position="25"/>
        <end position="43"/>
    </location>
</feature>
<feature type="compositionally biased region" description="Basic and acidic residues" evidence="1">
    <location>
        <begin position="44"/>
        <end position="53"/>
    </location>
</feature>
<accession>A0A1V4JLP8</accession>